<dbReference type="InterPro" id="IPR049567">
    <property type="entry name" value="WDR59-like"/>
</dbReference>
<dbReference type="InterPro" id="IPR001680">
    <property type="entry name" value="WD40_rpt"/>
</dbReference>
<evidence type="ECO:0000256" key="3">
    <source>
        <dbReference type="PROSITE-ProRule" id="PRU00221"/>
    </source>
</evidence>
<feature type="region of interest" description="Disordered" evidence="4">
    <location>
        <begin position="795"/>
        <end position="814"/>
    </location>
</feature>
<feature type="compositionally biased region" description="Polar residues" evidence="4">
    <location>
        <begin position="1417"/>
        <end position="1427"/>
    </location>
</feature>
<accession>A0A2T2NUH0</accession>
<dbReference type="SMART" id="SM00320">
    <property type="entry name" value="WD40"/>
    <property type="match status" value="4"/>
</dbReference>
<keyword evidence="2" id="KW-0677">Repeat</keyword>
<dbReference type="Pfam" id="PF00400">
    <property type="entry name" value="WD40"/>
    <property type="match status" value="2"/>
</dbReference>
<dbReference type="PROSITE" id="PS00678">
    <property type="entry name" value="WD_REPEATS_1"/>
    <property type="match status" value="2"/>
</dbReference>
<dbReference type="OrthoDB" id="311712at2759"/>
<dbReference type="InterPro" id="IPR015943">
    <property type="entry name" value="WD40/YVTN_repeat-like_dom_sf"/>
</dbReference>
<feature type="compositionally biased region" description="Polar residues" evidence="4">
    <location>
        <begin position="1082"/>
        <end position="1105"/>
    </location>
</feature>
<feature type="region of interest" description="Disordered" evidence="4">
    <location>
        <begin position="395"/>
        <end position="422"/>
    </location>
</feature>
<feature type="compositionally biased region" description="Low complexity" evidence="4">
    <location>
        <begin position="748"/>
        <end position="775"/>
    </location>
</feature>
<dbReference type="PANTHER" id="PTHR46170:SF1">
    <property type="entry name" value="GATOR COMPLEX PROTEIN WDR59"/>
    <property type="match status" value="1"/>
</dbReference>
<proteinExistence type="predicted"/>
<feature type="region of interest" description="Disordered" evidence="4">
    <location>
        <begin position="1296"/>
        <end position="1324"/>
    </location>
</feature>
<dbReference type="GO" id="GO:0035591">
    <property type="term" value="F:signaling adaptor activity"/>
    <property type="evidence" value="ECO:0007669"/>
    <property type="project" value="TreeGrafter"/>
</dbReference>
<dbReference type="STRING" id="1448308.A0A2T2NUH0"/>
<evidence type="ECO:0000259" key="5">
    <source>
        <dbReference type="Pfam" id="PF17120"/>
    </source>
</evidence>
<dbReference type="GO" id="GO:0034198">
    <property type="term" value="P:cellular response to amino acid starvation"/>
    <property type="evidence" value="ECO:0007669"/>
    <property type="project" value="TreeGrafter"/>
</dbReference>
<dbReference type="GO" id="GO:0005774">
    <property type="term" value="C:vacuolar membrane"/>
    <property type="evidence" value="ECO:0007669"/>
    <property type="project" value="TreeGrafter"/>
</dbReference>
<evidence type="ECO:0000256" key="4">
    <source>
        <dbReference type="SAM" id="MobiDB-lite"/>
    </source>
</evidence>
<keyword evidence="7" id="KW-1185">Reference proteome</keyword>
<feature type="repeat" description="WD" evidence="3">
    <location>
        <begin position="184"/>
        <end position="215"/>
    </location>
</feature>
<dbReference type="EMBL" id="KZ678133">
    <property type="protein sequence ID" value="PSN69075.1"/>
    <property type="molecule type" value="Genomic_DNA"/>
</dbReference>
<feature type="repeat" description="WD" evidence="3">
    <location>
        <begin position="217"/>
        <end position="250"/>
    </location>
</feature>
<dbReference type="InterPro" id="IPR049566">
    <property type="entry name" value="WDR59_RTC1-like_RING_Znf"/>
</dbReference>
<dbReference type="PROSITE" id="PS50082">
    <property type="entry name" value="WD_REPEATS_2"/>
    <property type="match status" value="3"/>
</dbReference>
<keyword evidence="1 3" id="KW-0853">WD repeat</keyword>
<feature type="region of interest" description="Disordered" evidence="4">
    <location>
        <begin position="1124"/>
        <end position="1144"/>
    </location>
</feature>
<organism evidence="6 7">
    <name type="scientific">Corynespora cassiicola Philippines</name>
    <dbReference type="NCBI Taxonomy" id="1448308"/>
    <lineage>
        <taxon>Eukaryota</taxon>
        <taxon>Fungi</taxon>
        <taxon>Dikarya</taxon>
        <taxon>Ascomycota</taxon>
        <taxon>Pezizomycotina</taxon>
        <taxon>Dothideomycetes</taxon>
        <taxon>Pleosporomycetidae</taxon>
        <taxon>Pleosporales</taxon>
        <taxon>Corynesporascaceae</taxon>
        <taxon>Corynespora</taxon>
    </lineage>
</organism>
<gene>
    <name evidence="6" type="ORF">BS50DRAFT_675307</name>
</gene>
<feature type="region of interest" description="Disordered" evidence="4">
    <location>
        <begin position="637"/>
        <end position="679"/>
    </location>
</feature>
<feature type="repeat" description="WD" evidence="3">
    <location>
        <begin position="119"/>
        <end position="161"/>
    </location>
</feature>
<dbReference type="Proteomes" id="UP000240883">
    <property type="component" value="Unassembled WGS sequence"/>
</dbReference>
<feature type="compositionally biased region" description="Acidic residues" evidence="4">
    <location>
        <begin position="668"/>
        <end position="677"/>
    </location>
</feature>
<feature type="region of interest" description="Disordered" evidence="4">
    <location>
        <begin position="743"/>
        <end position="780"/>
    </location>
</feature>
<evidence type="ECO:0000313" key="7">
    <source>
        <dbReference type="Proteomes" id="UP000240883"/>
    </source>
</evidence>
<dbReference type="Pfam" id="PF17120">
    <property type="entry name" value="zf-RING_16"/>
    <property type="match status" value="1"/>
</dbReference>
<dbReference type="InterPro" id="IPR019775">
    <property type="entry name" value="WD40_repeat_CS"/>
</dbReference>
<feature type="compositionally biased region" description="Polar residues" evidence="4">
    <location>
        <begin position="399"/>
        <end position="409"/>
    </location>
</feature>
<dbReference type="InterPro" id="IPR036322">
    <property type="entry name" value="WD40_repeat_dom_sf"/>
</dbReference>
<evidence type="ECO:0000256" key="1">
    <source>
        <dbReference type="ARBA" id="ARBA00022574"/>
    </source>
</evidence>
<dbReference type="SUPFAM" id="SSF50978">
    <property type="entry name" value="WD40 repeat-like"/>
    <property type="match status" value="1"/>
</dbReference>
<evidence type="ECO:0000256" key="2">
    <source>
        <dbReference type="ARBA" id="ARBA00022737"/>
    </source>
</evidence>
<feature type="compositionally biased region" description="Polar residues" evidence="4">
    <location>
        <begin position="1065"/>
        <end position="1074"/>
    </location>
</feature>
<feature type="compositionally biased region" description="Basic and acidic residues" evidence="4">
    <location>
        <begin position="1305"/>
        <end position="1319"/>
    </location>
</feature>
<name>A0A2T2NUH0_CORCC</name>
<feature type="domain" description="WDR59/RTC1-like RING zinc finger" evidence="5">
    <location>
        <begin position="1448"/>
        <end position="1495"/>
    </location>
</feature>
<protein>
    <recommendedName>
        <fullName evidence="5">WDR59/RTC1-like RING zinc finger domain-containing protein</fullName>
    </recommendedName>
</protein>
<feature type="region of interest" description="Disordered" evidence="4">
    <location>
        <begin position="1044"/>
        <end position="1105"/>
    </location>
</feature>
<evidence type="ECO:0000313" key="6">
    <source>
        <dbReference type="EMBL" id="PSN69075.1"/>
    </source>
</evidence>
<sequence>MSISADGRSKGPPSAFTSPTFEKDVDIFVNEEYTAATISPSGRDVALAGKSGLLIIDLDDPYSTPRQIANRIPWEVADVQWSPFACRSEWVASTDNDKAVIYNLAMPHAPSKAPIQFRLKAHSRTITDINFSAHHPDVLATCAVDSYVYTWDLRAPQQSTSFLSPARHTPSMTFADFVAGATQVKWNRRNEYMIASAHDRNLKIWDTRKGARPLTTVVAHNTKIYGIDWHRSDPHKIMTCSLDKTIKMWDDVGINSDISQPSKSILSAHPVLRARHTPFPDGIMVMPQRGSASLNLYHCSTGSQDLPPGTIEPAHTFKAHDHESRLHEFLWRSRGSIEDGFDRREFQLVSWGTDHHLHLYKVPSELLKKVVGYEKGGPTMEEFTSTRKGAQYITYRDNPVNTPKSTRTESSASASSTQPRGTLSSLLQSITLNSPIPTAVPNIDNSRTTMTPGAVRNNRAPRVATHIMWMDGVKVGERRIGGNAQPSTPLQDQSREASHDLALEITQAGSKFRRVNFEEINVNMRYVIVSFTAPWGEIETTGDRKGERRLVFLRFRFDFPSAYPSFFEELDEDQDADDMKPNALRIDFQKTTAAIDEETVQQLKNDMHAISQAHADIGQESLEAVLSYALGERDLNDSLDVRHPNGPLPGISGPTNSDEPISDVQSSSEDEDSEPEANDLLNSTHSNVLVPLPVQVTIRFSASGSLVVAKIPSNPLNHPDGPAPLRLPRQLREGLTKDGIFESFGRLTTGNGDNSSNSSIGSWATSSSSSSSGSDNETETRIGAFAPPLAWQKSALRHQTKTSQPSSIGPAMPPRPKSVVSILAAAVEDYVPSKRVLAEEYWIFGDGPTVCSHNADVAQKHGFQDLADIWTLCKLILNNEIPLEILPQQHRREQILVLARRALVRIKRKDSGLDLQFDEADTVTNPKLKGRIKWGNHSVVTWLIPALFEHFERVADIQMLAMLSCIFSEPAAREGVANKMRQSGLPMSMEAPAFSLDYFSSADAAWSLFKPTISIPSTPAYSRYATPVNDYGWQKFQKSMGTYGSHGSSNGPWGSDTVPSEPVTPYSTGNTPPNLSRAPTLRSMTTANTPYSTSPEQTHPANKKTSAGNFANAIATLSRPFANAMSSSPPVKGRTDDLSTSAPTSGVTWGTTTFYSSGSNERTLAPARAKHGKRASFGQADRVNIDYMSDSDSDYNDTGPTVDGASEYTAPLTPREEDDDNSPKIRVTLKNQDQFDDEACVSAPLLDMSKEWLYRAWREQYAEMLACWGLVSKRAEVLKFNGLISYFPSEGSRTGSKAGSMCLGLRRDDENDSRPDSHQLSKASTLAPPHITLGHFKRSPATSPRHFSFNPEAMEFTPGNALSPTDEVPAPPPDVFITSEQYLRLSITPPAKDEENVLESTEFDGVHGNRLHPGSRPNISRHTSTVSGGSIARKSIATKPSKNEPVYSCSICWIRVSGRFYLCPACGHVAHFDCMDDEIGTEEGECVVGCGCGCGFEDYDIKDKLIDELRKWEENGGWMPGEFEEFEPATPFEGVYGEEIGRWSADVVKKSGEEKAPRKSAMKNTGRQNA</sequence>
<feature type="region of interest" description="Disordered" evidence="4">
    <location>
        <begin position="1188"/>
        <end position="1223"/>
    </location>
</feature>
<dbReference type="PANTHER" id="PTHR46170">
    <property type="entry name" value="GATOR COMPLEX PROTEIN WDR59"/>
    <property type="match status" value="1"/>
</dbReference>
<reference evidence="6 7" key="1">
    <citation type="journal article" date="2018" name="Front. Microbiol.">
        <title>Genome-Wide Analysis of Corynespora cassiicola Leaf Fall Disease Putative Effectors.</title>
        <authorList>
            <person name="Lopez D."/>
            <person name="Ribeiro S."/>
            <person name="Label P."/>
            <person name="Fumanal B."/>
            <person name="Venisse J.S."/>
            <person name="Kohler A."/>
            <person name="de Oliveira R.R."/>
            <person name="Labutti K."/>
            <person name="Lipzen A."/>
            <person name="Lail K."/>
            <person name="Bauer D."/>
            <person name="Ohm R.A."/>
            <person name="Barry K.W."/>
            <person name="Spatafora J."/>
            <person name="Grigoriev I.V."/>
            <person name="Martin F.M."/>
            <person name="Pujade-Renaud V."/>
        </authorList>
    </citation>
    <scope>NUCLEOTIDE SEQUENCE [LARGE SCALE GENOMIC DNA]</scope>
    <source>
        <strain evidence="6 7">Philippines</strain>
    </source>
</reference>
<dbReference type="GO" id="GO:1904263">
    <property type="term" value="P:positive regulation of TORC1 signaling"/>
    <property type="evidence" value="ECO:0007669"/>
    <property type="project" value="TreeGrafter"/>
</dbReference>
<dbReference type="PROSITE" id="PS50294">
    <property type="entry name" value="WD_REPEATS_REGION"/>
    <property type="match status" value="1"/>
</dbReference>
<feature type="region of interest" description="Disordered" evidence="4">
    <location>
        <begin position="1549"/>
        <end position="1570"/>
    </location>
</feature>
<feature type="region of interest" description="Disordered" evidence="4">
    <location>
        <begin position="1405"/>
        <end position="1427"/>
    </location>
</feature>
<dbReference type="GO" id="GO:0035859">
    <property type="term" value="C:Seh1-associated complex"/>
    <property type="evidence" value="ECO:0007669"/>
    <property type="project" value="TreeGrafter"/>
</dbReference>
<dbReference type="Gene3D" id="2.130.10.10">
    <property type="entry name" value="YVTN repeat-like/Quinoprotein amine dehydrogenase"/>
    <property type="match status" value="1"/>
</dbReference>